<evidence type="ECO:0000256" key="8">
    <source>
        <dbReference type="ARBA" id="ARBA00022824"/>
    </source>
</evidence>
<evidence type="ECO:0000256" key="4">
    <source>
        <dbReference type="ARBA" id="ARBA00005432"/>
    </source>
</evidence>
<comment type="similarity">
    <text evidence="4">Belongs to the UPP synthase family.</text>
</comment>
<keyword evidence="9" id="KW-0460">Magnesium</keyword>
<dbReference type="GO" id="GO:0045547">
    <property type="term" value="F:ditrans,polycis-polyprenyl diphosphate synthase [(2E,6E)-farnesyl diphosphate specific] activity"/>
    <property type="evidence" value="ECO:0007669"/>
    <property type="project" value="UniProtKB-EC"/>
</dbReference>
<reference evidence="13" key="1">
    <citation type="journal article" date="2023" name="Access Microbiol">
        <title>De-novo genome assembly for Akanthomyces muscarius, a biocontrol agent of insect agricultural pests.</title>
        <authorList>
            <person name="Erdos Z."/>
            <person name="Studholme D.J."/>
            <person name="Raymond B."/>
            <person name="Sharma M."/>
        </authorList>
    </citation>
    <scope>NUCLEOTIDE SEQUENCE</scope>
    <source>
        <strain evidence="13">Ve6</strain>
    </source>
</reference>
<comment type="catalytic activity">
    <reaction evidence="12">
        <text>n isopentenyl diphosphate + (2E,6E)-farnesyl diphosphate = a di-trans,poly-cis-polyprenyl diphosphate + n diphosphate</text>
        <dbReference type="Rhea" id="RHEA:53008"/>
        <dbReference type="Rhea" id="RHEA-COMP:19494"/>
        <dbReference type="ChEBI" id="CHEBI:33019"/>
        <dbReference type="ChEBI" id="CHEBI:128769"/>
        <dbReference type="ChEBI" id="CHEBI:136960"/>
        <dbReference type="ChEBI" id="CHEBI:175763"/>
        <dbReference type="EC" id="2.5.1.87"/>
    </reaction>
</comment>
<evidence type="ECO:0000256" key="7">
    <source>
        <dbReference type="ARBA" id="ARBA00022692"/>
    </source>
</evidence>
<dbReference type="GO" id="GO:1904423">
    <property type="term" value="C:dehydrodolichyl diphosphate synthase complex"/>
    <property type="evidence" value="ECO:0007669"/>
    <property type="project" value="InterPro"/>
</dbReference>
<dbReference type="PANTHER" id="PTHR21528:SF0">
    <property type="entry name" value="DEHYDRODOLICHYL DIPHOSPHATE SYNTHASE COMPLEX SUBUNIT NUS1"/>
    <property type="match status" value="1"/>
</dbReference>
<dbReference type="SUPFAM" id="SSF64005">
    <property type="entry name" value="Undecaprenyl diphosphate synthase"/>
    <property type="match status" value="1"/>
</dbReference>
<dbReference type="Proteomes" id="UP001144673">
    <property type="component" value="Chromosome 2"/>
</dbReference>
<gene>
    <name evidence="13" type="ORF">LMH87_004162</name>
</gene>
<comment type="cofactor">
    <cofactor evidence="1">
        <name>Mg(2+)</name>
        <dbReference type="ChEBI" id="CHEBI:18420"/>
    </cofactor>
</comment>
<dbReference type="Gene3D" id="3.40.1180.10">
    <property type="entry name" value="Decaprenyl diphosphate synthase-like"/>
    <property type="match status" value="1"/>
</dbReference>
<dbReference type="AlphaFoldDB" id="A0A9W8Q535"/>
<evidence type="ECO:0000256" key="9">
    <source>
        <dbReference type="ARBA" id="ARBA00022842"/>
    </source>
</evidence>
<evidence type="ECO:0000256" key="6">
    <source>
        <dbReference type="ARBA" id="ARBA00022679"/>
    </source>
</evidence>
<organism evidence="13 14">
    <name type="scientific">Akanthomyces muscarius</name>
    <name type="common">Entomopathogenic fungus</name>
    <name type="synonym">Lecanicillium muscarium</name>
    <dbReference type="NCBI Taxonomy" id="2231603"/>
    <lineage>
        <taxon>Eukaryota</taxon>
        <taxon>Fungi</taxon>
        <taxon>Dikarya</taxon>
        <taxon>Ascomycota</taxon>
        <taxon>Pezizomycotina</taxon>
        <taxon>Sordariomycetes</taxon>
        <taxon>Hypocreomycetidae</taxon>
        <taxon>Hypocreales</taxon>
        <taxon>Cordycipitaceae</taxon>
        <taxon>Akanthomyces</taxon>
    </lineage>
</organism>
<evidence type="ECO:0000256" key="10">
    <source>
        <dbReference type="ARBA" id="ARBA00022989"/>
    </source>
</evidence>
<evidence type="ECO:0000256" key="12">
    <source>
        <dbReference type="ARBA" id="ARBA00047353"/>
    </source>
</evidence>
<keyword evidence="11" id="KW-0472">Membrane</keyword>
<dbReference type="RefSeq" id="XP_056048977.1">
    <property type="nucleotide sequence ID" value="XM_056195339.1"/>
</dbReference>
<dbReference type="GeneID" id="80891321"/>
<evidence type="ECO:0000256" key="3">
    <source>
        <dbReference type="ARBA" id="ARBA00004922"/>
    </source>
</evidence>
<dbReference type="InterPro" id="IPR036424">
    <property type="entry name" value="UPP_synth-like_sf"/>
</dbReference>
<evidence type="ECO:0000256" key="5">
    <source>
        <dbReference type="ARBA" id="ARBA00012596"/>
    </source>
</evidence>
<comment type="pathway">
    <text evidence="3">Protein modification; protein glycosylation.</text>
</comment>
<name>A0A9W8Q535_AKAMU</name>
<sequence length="213" mass="23584">MVSALSKVPKHLSAIMNAEISAEKTDSNKLIQEAAEFAAWSAAAGIPTISIYDERGILKHHAALFHVFASLRIKALVPNQTHRVSVYLEGKLSLDKEDHDGRPPSLIIYLISEDDGRRAMGDVTEAFAEQVKCGNIAVEEISVGPVAEQLHSLVMPAPDLIVLFRPELKLSGYPPWHLQQAEMEFLRDNGKFSYVAFAHALRNYADAEMRHGK</sequence>
<evidence type="ECO:0000256" key="2">
    <source>
        <dbReference type="ARBA" id="ARBA00004586"/>
    </source>
</evidence>
<dbReference type="GO" id="GO:0005789">
    <property type="term" value="C:endoplasmic reticulum membrane"/>
    <property type="evidence" value="ECO:0007669"/>
    <property type="project" value="UniProtKB-SubCell"/>
</dbReference>
<keyword evidence="8" id="KW-0256">Endoplasmic reticulum</keyword>
<keyword evidence="7" id="KW-0812">Transmembrane</keyword>
<dbReference type="PANTHER" id="PTHR21528">
    <property type="entry name" value="DEHYDRODOLICHYL DIPHOSPHATE SYNTHASE COMPLEX SUBUNIT NUS1"/>
    <property type="match status" value="1"/>
</dbReference>
<keyword evidence="6" id="KW-0808">Transferase</keyword>
<proteinExistence type="inferred from homology"/>
<protein>
    <recommendedName>
        <fullName evidence="5">ditrans,polycis-polyprenyl diphosphate synthase [(2E,6E)-farnesyldiphosphate specific]</fullName>
        <ecNumber evidence="5">2.5.1.87</ecNumber>
    </recommendedName>
</protein>
<keyword evidence="10" id="KW-1133">Transmembrane helix</keyword>
<dbReference type="InterPro" id="IPR038887">
    <property type="entry name" value="Nus1/NgBR"/>
</dbReference>
<evidence type="ECO:0000256" key="11">
    <source>
        <dbReference type="ARBA" id="ARBA00023136"/>
    </source>
</evidence>
<comment type="subcellular location">
    <subcellularLocation>
        <location evidence="2">Endoplasmic reticulum membrane</location>
    </subcellularLocation>
</comment>
<comment type="caution">
    <text evidence="13">The sequence shown here is derived from an EMBL/GenBank/DDBJ whole genome shotgun (WGS) entry which is preliminary data.</text>
</comment>
<evidence type="ECO:0000313" key="13">
    <source>
        <dbReference type="EMBL" id="KAJ4145307.1"/>
    </source>
</evidence>
<evidence type="ECO:0000256" key="1">
    <source>
        <dbReference type="ARBA" id="ARBA00001946"/>
    </source>
</evidence>
<evidence type="ECO:0000313" key="14">
    <source>
        <dbReference type="Proteomes" id="UP001144673"/>
    </source>
</evidence>
<dbReference type="KEGG" id="amus:LMH87_004162"/>
<dbReference type="EC" id="2.5.1.87" evidence="5"/>
<accession>A0A9W8Q535</accession>
<dbReference type="EMBL" id="JAJHUN010000011">
    <property type="protein sequence ID" value="KAJ4145307.1"/>
    <property type="molecule type" value="Genomic_DNA"/>
</dbReference>
<keyword evidence="14" id="KW-1185">Reference proteome</keyword>